<dbReference type="SMART" id="SM00494">
    <property type="entry name" value="ChtBD2"/>
    <property type="match status" value="1"/>
</dbReference>
<protein>
    <recommendedName>
        <fullName evidence="3">Chitin-binding type-2 domain-containing protein</fullName>
    </recommendedName>
</protein>
<feature type="domain" description="Chitin-binding type-2" evidence="3">
    <location>
        <begin position="95"/>
        <end position="148"/>
    </location>
</feature>
<dbReference type="GO" id="GO:0005576">
    <property type="term" value="C:extracellular region"/>
    <property type="evidence" value="ECO:0007669"/>
    <property type="project" value="InterPro"/>
</dbReference>
<evidence type="ECO:0000256" key="2">
    <source>
        <dbReference type="SAM" id="Phobius"/>
    </source>
</evidence>
<feature type="region of interest" description="Disordered" evidence="1">
    <location>
        <begin position="1"/>
        <end position="39"/>
    </location>
</feature>
<name>V4A969_LOTGI</name>
<evidence type="ECO:0000313" key="4">
    <source>
        <dbReference type="EMBL" id="ESO91615.1"/>
    </source>
</evidence>
<proteinExistence type="predicted"/>
<organism evidence="4 5">
    <name type="scientific">Lottia gigantea</name>
    <name type="common">Giant owl limpet</name>
    <dbReference type="NCBI Taxonomy" id="225164"/>
    <lineage>
        <taxon>Eukaryota</taxon>
        <taxon>Metazoa</taxon>
        <taxon>Spiralia</taxon>
        <taxon>Lophotrochozoa</taxon>
        <taxon>Mollusca</taxon>
        <taxon>Gastropoda</taxon>
        <taxon>Patellogastropoda</taxon>
        <taxon>Lottioidea</taxon>
        <taxon>Lottiidae</taxon>
        <taxon>Lottia</taxon>
    </lineage>
</organism>
<keyword evidence="2" id="KW-1133">Transmembrane helix</keyword>
<reference evidence="4 5" key="1">
    <citation type="journal article" date="2013" name="Nature">
        <title>Insights into bilaterian evolution from three spiralian genomes.</title>
        <authorList>
            <person name="Simakov O."/>
            <person name="Marletaz F."/>
            <person name="Cho S.J."/>
            <person name="Edsinger-Gonzales E."/>
            <person name="Havlak P."/>
            <person name="Hellsten U."/>
            <person name="Kuo D.H."/>
            <person name="Larsson T."/>
            <person name="Lv J."/>
            <person name="Arendt D."/>
            <person name="Savage R."/>
            <person name="Osoegawa K."/>
            <person name="de Jong P."/>
            <person name="Grimwood J."/>
            <person name="Chapman J.A."/>
            <person name="Shapiro H."/>
            <person name="Aerts A."/>
            <person name="Otillar R.P."/>
            <person name="Terry A.Y."/>
            <person name="Boore J.L."/>
            <person name="Grigoriev I.V."/>
            <person name="Lindberg D.R."/>
            <person name="Seaver E.C."/>
            <person name="Weisblat D.A."/>
            <person name="Putnam N.H."/>
            <person name="Rokhsar D.S."/>
        </authorList>
    </citation>
    <scope>NUCLEOTIDE SEQUENCE [LARGE SCALE GENOMIC DNA]</scope>
</reference>
<dbReference type="HOGENOM" id="CLU_1742620_0_0_1"/>
<gene>
    <name evidence="4" type="ORF">LOTGIDRAFT_233398</name>
</gene>
<dbReference type="SUPFAM" id="SSF57625">
    <property type="entry name" value="Invertebrate chitin-binding proteins"/>
    <property type="match status" value="1"/>
</dbReference>
<accession>V4A969</accession>
<dbReference type="AlphaFoldDB" id="V4A969"/>
<sequence>MREMGREEKEDERDGGGRRLGREDERDMGGDEIGEGDGEGLKGRGDGFFCFFFTMMYLLSSAFVLSVLIMATQQQDPNCPYSDGYFEDASDLRFFFHCGGGVGMPNNDCTSFLSCVGWIPYVMQCPDTTFWNDRDGSCGAYVNSTCFNGY</sequence>
<evidence type="ECO:0000256" key="1">
    <source>
        <dbReference type="SAM" id="MobiDB-lite"/>
    </source>
</evidence>
<dbReference type="GO" id="GO:0008061">
    <property type="term" value="F:chitin binding"/>
    <property type="evidence" value="ECO:0007669"/>
    <property type="project" value="InterPro"/>
</dbReference>
<dbReference type="Pfam" id="PF01607">
    <property type="entry name" value="CBM_14"/>
    <property type="match status" value="1"/>
</dbReference>
<evidence type="ECO:0000313" key="5">
    <source>
        <dbReference type="Proteomes" id="UP000030746"/>
    </source>
</evidence>
<feature type="transmembrane region" description="Helical" evidence="2">
    <location>
        <begin position="48"/>
        <end position="71"/>
    </location>
</feature>
<dbReference type="CTD" id="20249257"/>
<keyword evidence="2" id="KW-0472">Membrane</keyword>
<dbReference type="RefSeq" id="XP_009057681.1">
    <property type="nucleotide sequence ID" value="XM_009059433.1"/>
</dbReference>
<dbReference type="Proteomes" id="UP000030746">
    <property type="component" value="Unassembled WGS sequence"/>
</dbReference>
<dbReference type="EMBL" id="KB202237">
    <property type="protein sequence ID" value="ESO91615.1"/>
    <property type="molecule type" value="Genomic_DNA"/>
</dbReference>
<dbReference type="KEGG" id="lgi:LOTGIDRAFT_233398"/>
<dbReference type="InterPro" id="IPR002557">
    <property type="entry name" value="Chitin-bd_dom"/>
</dbReference>
<dbReference type="PROSITE" id="PS50940">
    <property type="entry name" value="CHIT_BIND_II"/>
    <property type="match status" value="1"/>
</dbReference>
<evidence type="ECO:0000259" key="3">
    <source>
        <dbReference type="PROSITE" id="PS50940"/>
    </source>
</evidence>
<dbReference type="InterPro" id="IPR036508">
    <property type="entry name" value="Chitin-bd_dom_sf"/>
</dbReference>
<feature type="compositionally biased region" description="Basic and acidic residues" evidence="1">
    <location>
        <begin position="1"/>
        <end position="29"/>
    </location>
</feature>
<dbReference type="GeneID" id="20249257"/>
<keyword evidence="5" id="KW-1185">Reference proteome</keyword>
<keyword evidence="2" id="KW-0812">Transmembrane</keyword>
<dbReference type="Gene3D" id="2.170.140.10">
    <property type="entry name" value="Chitin binding domain"/>
    <property type="match status" value="1"/>
</dbReference>